<gene>
    <name evidence="2" type="ORF">TMSB3V08_LOCUS11912</name>
</gene>
<accession>A0A7R9EJP6</accession>
<name>A0A7R9EJP6_9NEOP</name>
<dbReference type="InterPro" id="IPR045052">
    <property type="entry name" value="Copine"/>
</dbReference>
<organism evidence="2">
    <name type="scientific">Timema monikensis</name>
    <dbReference type="NCBI Taxonomy" id="170555"/>
    <lineage>
        <taxon>Eukaryota</taxon>
        <taxon>Metazoa</taxon>
        <taxon>Ecdysozoa</taxon>
        <taxon>Arthropoda</taxon>
        <taxon>Hexapoda</taxon>
        <taxon>Insecta</taxon>
        <taxon>Pterygota</taxon>
        <taxon>Neoptera</taxon>
        <taxon>Polyneoptera</taxon>
        <taxon>Phasmatodea</taxon>
        <taxon>Timematodea</taxon>
        <taxon>Timematoidea</taxon>
        <taxon>Timematidae</taxon>
        <taxon>Timema</taxon>
    </lineage>
</organism>
<dbReference type="InterPro" id="IPR010734">
    <property type="entry name" value="Copine_C"/>
</dbReference>
<dbReference type="EMBL" id="OB799458">
    <property type="protein sequence ID" value="CAD7435265.1"/>
    <property type="molecule type" value="Genomic_DNA"/>
</dbReference>
<protein>
    <recommendedName>
        <fullName evidence="1">Copine C-terminal domain-containing protein</fullName>
    </recommendedName>
</protein>
<evidence type="ECO:0000313" key="2">
    <source>
        <dbReference type="EMBL" id="CAD7435265.1"/>
    </source>
</evidence>
<proteinExistence type="predicted"/>
<dbReference type="Pfam" id="PF07002">
    <property type="entry name" value="Copine"/>
    <property type="match status" value="1"/>
</dbReference>
<dbReference type="PANTHER" id="PTHR10857:SF106">
    <property type="entry name" value="C2 DOMAIN-CONTAINING PROTEIN"/>
    <property type="match status" value="1"/>
</dbReference>
<dbReference type="GO" id="GO:0005886">
    <property type="term" value="C:plasma membrane"/>
    <property type="evidence" value="ECO:0007669"/>
    <property type="project" value="TreeGrafter"/>
</dbReference>
<sequence>MKYELRKIYSFLDYIIGGTQLNCTIAIDFTGSNGDPMSPDSLHFISSLAPNQYEKALTAVGEIIQDYDSDKLFPVLGFGARLPPDGRVSHEFFVNMRTDSPYCSGIPGQKPFNFSGFLTHFILYLSFAGVLVSKLNRLGTPAGIDQHL</sequence>
<dbReference type="GO" id="GO:0071277">
    <property type="term" value="P:cellular response to calcium ion"/>
    <property type="evidence" value="ECO:0007669"/>
    <property type="project" value="TreeGrafter"/>
</dbReference>
<reference evidence="2" key="1">
    <citation type="submission" date="2020-11" db="EMBL/GenBank/DDBJ databases">
        <authorList>
            <person name="Tran Van P."/>
        </authorList>
    </citation>
    <scope>NUCLEOTIDE SEQUENCE</scope>
</reference>
<evidence type="ECO:0000259" key="1">
    <source>
        <dbReference type="Pfam" id="PF07002"/>
    </source>
</evidence>
<feature type="domain" description="Copine C-terminal" evidence="1">
    <location>
        <begin position="41"/>
        <end position="108"/>
    </location>
</feature>
<dbReference type="PANTHER" id="PTHR10857">
    <property type="entry name" value="COPINE"/>
    <property type="match status" value="1"/>
</dbReference>
<dbReference type="AlphaFoldDB" id="A0A7R9EJP6"/>
<dbReference type="GO" id="GO:0005544">
    <property type="term" value="F:calcium-dependent phospholipid binding"/>
    <property type="evidence" value="ECO:0007669"/>
    <property type="project" value="InterPro"/>
</dbReference>